<evidence type="ECO:0000313" key="3">
    <source>
        <dbReference type="Proteomes" id="UP000186102"/>
    </source>
</evidence>
<keyword evidence="3" id="KW-1185">Reference proteome</keyword>
<dbReference type="InterPro" id="IPR000257">
    <property type="entry name" value="Uroporphyrinogen_deCOase"/>
</dbReference>
<dbReference type="SUPFAM" id="SSF51726">
    <property type="entry name" value="UROD/MetE-like"/>
    <property type="match status" value="1"/>
</dbReference>
<gene>
    <name evidence="2" type="ORF">DSOL_4571</name>
</gene>
<dbReference type="RefSeq" id="WP_235838952.1">
    <property type="nucleotide sequence ID" value="NZ_MLBF01000058.1"/>
</dbReference>
<protein>
    <recommendedName>
        <fullName evidence="1">Uroporphyrinogen decarboxylase (URO-D) domain-containing protein</fullName>
    </recommendedName>
</protein>
<proteinExistence type="predicted"/>
<sequence length="396" mass="44030">MEDVQIDRRAGVISPRLRLEEMLSGKKNGVPLIDIGTTSLTGLRTSALPHLFENNMLTNPIFQTISLEQANCKRLGSDCIRAGMLYDPQIIKDGCFTDTFGVEWLNSDGYFAPSSHPLESARLNDIERYPKPEWRLSVQQVKQELSSDNLVIADAPCPGLLDICFMLRGAWRFMDDIAEKRSIASALLEWSLETIISAYEYMLRSLERQPDIVIYNDDLGFQNSMFFSPLDFRSYLVPNMRSLLTRLRNLTPAAICFHSCGAISPILPDIANLDVEILNLDTYAQGMDVRGLRQKLPGSVILHGVNDLCALGEVVAKQDKAGIAYFITELAQSAPVIAAPVDSLSCADEVMAAARGATFIRNFSDEGFKAIRRLGPVRSIIEEAIEKTLSEELTFI</sequence>
<dbReference type="Pfam" id="PF01208">
    <property type="entry name" value="URO-D"/>
    <property type="match status" value="1"/>
</dbReference>
<organism evidence="2 3">
    <name type="scientific">Desulfosporosinus metallidurans</name>
    <dbReference type="NCBI Taxonomy" id="1888891"/>
    <lineage>
        <taxon>Bacteria</taxon>
        <taxon>Bacillati</taxon>
        <taxon>Bacillota</taxon>
        <taxon>Clostridia</taxon>
        <taxon>Eubacteriales</taxon>
        <taxon>Desulfitobacteriaceae</taxon>
        <taxon>Desulfosporosinus</taxon>
    </lineage>
</organism>
<evidence type="ECO:0000313" key="2">
    <source>
        <dbReference type="EMBL" id="OLN27389.1"/>
    </source>
</evidence>
<dbReference type="GO" id="GO:0006779">
    <property type="term" value="P:porphyrin-containing compound biosynthetic process"/>
    <property type="evidence" value="ECO:0007669"/>
    <property type="project" value="InterPro"/>
</dbReference>
<dbReference type="GO" id="GO:0004853">
    <property type="term" value="F:uroporphyrinogen decarboxylase activity"/>
    <property type="evidence" value="ECO:0007669"/>
    <property type="project" value="InterPro"/>
</dbReference>
<accession>A0A1Q8QJ68</accession>
<comment type="caution">
    <text evidence="2">The sequence shown here is derived from an EMBL/GenBank/DDBJ whole genome shotgun (WGS) entry which is preliminary data.</text>
</comment>
<dbReference type="Gene3D" id="3.20.20.210">
    <property type="match status" value="1"/>
</dbReference>
<dbReference type="Proteomes" id="UP000186102">
    <property type="component" value="Unassembled WGS sequence"/>
</dbReference>
<dbReference type="InterPro" id="IPR038071">
    <property type="entry name" value="UROD/MetE-like_sf"/>
</dbReference>
<reference evidence="2 3" key="1">
    <citation type="submission" date="2016-09" db="EMBL/GenBank/DDBJ databases">
        <title>Complete genome of Desulfosporosinus sp. OL.</title>
        <authorList>
            <person name="Mardanov A."/>
            <person name="Beletsky A."/>
            <person name="Panova A."/>
            <person name="Karnachuk O."/>
            <person name="Ravin N."/>
        </authorList>
    </citation>
    <scope>NUCLEOTIDE SEQUENCE [LARGE SCALE GENOMIC DNA]</scope>
    <source>
        <strain evidence="2 3">OL</strain>
    </source>
</reference>
<dbReference type="EMBL" id="MLBF01000058">
    <property type="protein sequence ID" value="OLN27389.1"/>
    <property type="molecule type" value="Genomic_DNA"/>
</dbReference>
<evidence type="ECO:0000259" key="1">
    <source>
        <dbReference type="Pfam" id="PF01208"/>
    </source>
</evidence>
<feature type="domain" description="Uroporphyrinogen decarboxylase (URO-D)" evidence="1">
    <location>
        <begin position="135"/>
        <end position="284"/>
    </location>
</feature>
<dbReference type="AlphaFoldDB" id="A0A1Q8QJ68"/>
<dbReference type="STRING" id="1888891.DSOL_4571"/>
<name>A0A1Q8QJ68_9FIRM</name>